<evidence type="ECO:0000313" key="3">
    <source>
        <dbReference type="Proteomes" id="UP000224567"/>
    </source>
</evidence>
<sequence length="219" mass="24492">MDPILFSAAMRGNIRDVYYNLIRDEEYGNQVTPKGNTVLHVAALYGHSHFAAEVLKISPAMLCCQNKKNETALHIAANEGHTEVVRVLLACVEDNHNTSDKLTRMTDASGDTALHKAVRSQHLDVVKLLVKEDSEFKFPPNHAQETPLYLAAESGFHDALISILEFCNNPTYAAGPSNRTPLHAAVIQEHKGTNFYYFQYQYLTSVDFPIINIVYISLD</sequence>
<dbReference type="Pfam" id="PF12796">
    <property type="entry name" value="Ank_2"/>
    <property type="match status" value="1"/>
</dbReference>
<dbReference type="STRING" id="33114.A0A2G2WV49"/>
<dbReference type="SUPFAM" id="SSF48403">
    <property type="entry name" value="Ankyrin repeat"/>
    <property type="match status" value="1"/>
</dbReference>
<dbReference type="OrthoDB" id="1847170at2759"/>
<dbReference type="EMBL" id="MLFT02000005">
    <property type="protein sequence ID" value="PHT49124.1"/>
    <property type="molecule type" value="Genomic_DNA"/>
</dbReference>
<organism evidence="2 3">
    <name type="scientific">Capsicum baccatum</name>
    <name type="common">Peruvian pepper</name>
    <dbReference type="NCBI Taxonomy" id="33114"/>
    <lineage>
        <taxon>Eukaryota</taxon>
        <taxon>Viridiplantae</taxon>
        <taxon>Streptophyta</taxon>
        <taxon>Embryophyta</taxon>
        <taxon>Tracheophyta</taxon>
        <taxon>Spermatophyta</taxon>
        <taxon>Magnoliopsida</taxon>
        <taxon>eudicotyledons</taxon>
        <taxon>Gunneridae</taxon>
        <taxon>Pentapetalae</taxon>
        <taxon>asterids</taxon>
        <taxon>lamiids</taxon>
        <taxon>Solanales</taxon>
        <taxon>Solanaceae</taxon>
        <taxon>Solanoideae</taxon>
        <taxon>Capsiceae</taxon>
        <taxon>Capsicum</taxon>
    </lineage>
</organism>
<dbReference type="InterPro" id="IPR002110">
    <property type="entry name" value="Ankyrin_rpt"/>
</dbReference>
<proteinExistence type="predicted"/>
<evidence type="ECO:0000313" key="2">
    <source>
        <dbReference type="EMBL" id="PHT49124.1"/>
    </source>
</evidence>
<dbReference type="PANTHER" id="PTHR24121">
    <property type="entry name" value="NO MECHANORECEPTOR POTENTIAL C, ISOFORM D-RELATED"/>
    <property type="match status" value="1"/>
</dbReference>
<feature type="repeat" description="ANK" evidence="1">
    <location>
        <begin position="109"/>
        <end position="141"/>
    </location>
</feature>
<evidence type="ECO:0000256" key="1">
    <source>
        <dbReference type="PROSITE-ProRule" id="PRU00023"/>
    </source>
</evidence>
<reference evidence="2 3" key="1">
    <citation type="journal article" date="2017" name="Genome Biol.">
        <title>New reference genome sequences of hot pepper reveal the massive evolution of plant disease-resistance genes by retroduplication.</title>
        <authorList>
            <person name="Kim S."/>
            <person name="Park J."/>
            <person name="Yeom S.I."/>
            <person name="Kim Y.M."/>
            <person name="Seo E."/>
            <person name="Kim K.T."/>
            <person name="Kim M.S."/>
            <person name="Lee J.M."/>
            <person name="Cheong K."/>
            <person name="Shin H.S."/>
            <person name="Kim S.B."/>
            <person name="Han K."/>
            <person name="Lee J."/>
            <person name="Park M."/>
            <person name="Lee H.A."/>
            <person name="Lee H.Y."/>
            <person name="Lee Y."/>
            <person name="Oh S."/>
            <person name="Lee J.H."/>
            <person name="Choi E."/>
            <person name="Choi E."/>
            <person name="Lee S.E."/>
            <person name="Jeon J."/>
            <person name="Kim H."/>
            <person name="Choi G."/>
            <person name="Song H."/>
            <person name="Lee J."/>
            <person name="Lee S.C."/>
            <person name="Kwon J.K."/>
            <person name="Lee H.Y."/>
            <person name="Koo N."/>
            <person name="Hong Y."/>
            <person name="Kim R.W."/>
            <person name="Kang W.H."/>
            <person name="Huh J.H."/>
            <person name="Kang B.C."/>
            <person name="Yang T.J."/>
            <person name="Lee Y.H."/>
            <person name="Bennetzen J.L."/>
            <person name="Choi D."/>
        </authorList>
    </citation>
    <scope>NUCLEOTIDE SEQUENCE [LARGE SCALE GENOMIC DNA]</scope>
    <source>
        <strain evidence="3">cv. PBC81</strain>
    </source>
</reference>
<protein>
    <submittedName>
        <fullName evidence="2">Uncharacterized protein</fullName>
    </submittedName>
</protein>
<keyword evidence="3" id="KW-1185">Reference proteome</keyword>
<keyword evidence="1" id="KW-0040">ANK repeat</keyword>
<accession>A0A2G2WV49</accession>
<feature type="repeat" description="ANK" evidence="1">
    <location>
        <begin position="68"/>
        <end position="89"/>
    </location>
</feature>
<dbReference type="PROSITE" id="PS50297">
    <property type="entry name" value="ANK_REP_REGION"/>
    <property type="match status" value="2"/>
</dbReference>
<dbReference type="PANTHER" id="PTHR24121:SF22">
    <property type="entry name" value="PROTEIN ACCELERATED CELL DEATH 6-LIKE"/>
    <property type="match status" value="1"/>
</dbReference>
<dbReference type="AlphaFoldDB" id="A0A2G2WV49"/>
<dbReference type="SMART" id="SM00248">
    <property type="entry name" value="ANK"/>
    <property type="match status" value="4"/>
</dbReference>
<name>A0A2G2WV49_CAPBA</name>
<dbReference type="Gene3D" id="1.25.40.20">
    <property type="entry name" value="Ankyrin repeat-containing domain"/>
    <property type="match status" value="1"/>
</dbReference>
<dbReference type="Proteomes" id="UP000224567">
    <property type="component" value="Unassembled WGS sequence"/>
</dbReference>
<gene>
    <name evidence="2" type="ORF">CQW23_13332</name>
</gene>
<dbReference type="PROSITE" id="PS50088">
    <property type="entry name" value="ANK_REPEAT"/>
    <property type="match status" value="2"/>
</dbReference>
<comment type="caution">
    <text evidence="2">The sequence shown here is derived from an EMBL/GenBank/DDBJ whole genome shotgun (WGS) entry which is preliminary data.</text>
</comment>
<dbReference type="InterPro" id="IPR036770">
    <property type="entry name" value="Ankyrin_rpt-contain_sf"/>
</dbReference>
<reference evidence="3" key="2">
    <citation type="journal article" date="2017" name="J. Anim. Genet.">
        <title>Multiple reference genome sequences of hot pepper reveal the massive evolution of plant disease resistance genes by retroduplication.</title>
        <authorList>
            <person name="Kim S."/>
            <person name="Park J."/>
            <person name="Yeom S.-I."/>
            <person name="Kim Y.-M."/>
            <person name="Seo E."/>
            <person name="Kim K.-T."/>
            <person name="Kim M.-S."/>
            <person name="Lee J.M."/>
            <person name="Cheong K."/>
            <person name="Shin H.-S."/>
            <person name="Kim S.-B."/>
            <person name="Han K."/>
            <person name="Lee J."/>
            <person name="Park M."/>
            <person name="Lee H.-A."/>
            <person name="Lee H.-Y."/>
            <person name="Lee Y."/>
            <person name="Oh S."/>
            <person name="Lee J.H."/>
            <person name="Choi E."/>
            <person name="Choi E."/>
            <person name="Lee S.E."/>
            <person name="Jeon J."/>
            <person name="Kim H."/>
            <person name="Choi G."/>
            <person name="Song H."/>
            <person name="Lee J."/>
            <person name="Lee S.-C."/>
            <person name="Kwon J.-K."/>
            <person name="Lee H.-Y."/>
            <person name="Koo N."/>
            <person name="Hong Y."/>
            <person name="Kim R.W."/>
            <person name="Kang W.-H."/>
            <person name="Huh J.H."/>
            <person name="Kang B.-C."/>
            <person name="Yang T.-J."/>
            <person name="Lee Y.-H."/>
            <person name="Bennetzen J.L."/>
            <person name="Choi D."/>
        </authorList>
    </citation>
    <scope>NUCLEOTIDE SEQUENCE [LARGE SCALE GENOMIC DNA]</scope>
    <source>
        <strain evidence="3">cv. PBC81</strain>
    </source>
</reference>